<gene>
    <name evidence="2" type="ORF">DB769_15255</name>
    <name evidence="1" type="ORF">XP315_08455</name>
</gene>
<accession>A0AAQ0YML0</accession>
<name>A0AAQ0YML0_XANPE</name>
<dbReference type="AlphaFoldDB" id="A0AAQ0YML0"/>
<keyword evidence="3" id="KW-1185">Reference proteome</keyword>
<dbReference type="Proteomes" id="UP000289372">
    <property type="component" value="Unassembled WGS sequence"/>
</dbReference>
<dbReference type="EMBL" id="PUUL01000088">
    <property type="protein sequence ID" value="RXD52314.1"/>
    <property type="molecule type" value="Genomic_DNA"/>
</dbReference>
<reference evidence="1 3" key="1">
    <citation type="submission" date="2015-02" db="EMBL/GenBank/DDBJ databases">
        <title>Whole genome sequencing of multiple isolates of three species of pepper and tomato-infecting xanthomonads reveals genetic diversity in field strains and pinpoints effectors responsible for host specificity.</title>
        <authorList>
            <person name="Schwartz A."/>
            <person name="Dahlbeck D."/>
            <person name="Staskawicz B."/>
            <person name="Bart R."/>
            <person name="Potnis N."/>
            <person name="Minsavage G."/>
            <person name="Timilsina S."/>
            <person name="Goss E."/>
            <person name="Jones J."/>
            <person name="Vallad G."/>
            <person name="Barak J."/>
            <person name="Miller S."/>
            <person name="Ritchie D."/>
            <person name="Martins J.Jr."/>
            <person name="Patane J.S."/>
            <person name="Setubal J.C."/>
        </authorList>
    </citation>
    <scope>NUCLEOTIDE SEQUENCE [LARGE SCALE GENOMIC DNA]</scope>
    <source>
        <strain evidence="1 3">Xp3-15</strain>
    </source>
</reference>
<comment type="caution">
    <text evidence="2">The sequence shown here is derived from an EMBL/GenBank/DDBJ whole genome shotgun (WGS) entry which is preliminary data.</text>
</comment>
<evidence type="ECO:0000313" key="1">
    <source>
        <dbReference type="EMBL" id="KLC07831.1"/>
    </source>
</evidence>
<evidence type="ECO:0000313" key="2">
    <source>
        <dbReference type="EMBL" id="RXD52314.1"/>
    </source>
</evidence>
<proteinExistence type="predicted"/>
<evidence type="ECO:0000313" key="4">
    <source>
        <dbReference type="Proteomes" id="UP000289372"/>
    </source>
</evidence>
<dbReference type="Proteomes" id="UP000035369">
    <property type="component" value="Unassembled WGS sequence"/>
</dbReference>
<reference evidence="2 4" key="2">
    <citation type="submission" date="2018-02" db="EMBL/GenBank/DDBJ databases">
        <title>Characterization of Xanthomonas diversity in transplant houses and field plants.</title>
        <authorList>
            <person name="Abrahamian P."/>
            <person name="Timilsina S."/>
            <person name="Minsavage G.V."/>
            <person name="Goss E.M."/>
            <person name="Jones J.B."/>
            <person name="Vallad G.E."/>
        </authorList>
    </citation>
    <scope>NUCLEOTIDE SEQUENCE [LARGE SCALE GENOMIC DNA]</scope>
    <source>
        <strain evidence="2 4">GEV2132</strain>
    </source>
</reference>
<protein>
    <submittedName>
        <fullName evidence="2">Uncharacterized protein</fullName>
    </submittedName>
</protein>
<sequence>MSYGAKHPLVLKSLQATPAALKGKELTAVEFARSMADCTRSVRDSVRGQRASTVSFLKRDQLALRIKNLDARIAYWEARAEELEAQQGGGR</sequence>
<evidence type="ECO:0000313" key="3">
    <source>
        <dbReference type="Proteomes" id="UP000035369"/>
    </source>
</evidence>
<dbReference type="EMBL" id="JZUY01000036">
    <property type="protein sequence ID" value="KLC07831.1"/>
    <property type="molecule type" value="Genomic_DNA"/>
</dbReference>
<organism evidence="2 4">
    <name type="scientific">Xanthomonas perforans</name>
    <dbReference type="NCBI Taxonomy" id="442694"/>
    <lineage>
        <taxon>Bacteria</taxon>
        <taxon>Pseudomonadati</taxon>
        <taxon>Pseudomonadota</taxon>
        <taxon>Gammaproteobacteria</taxon>
        <taxon>Lysobacterales</taxon>
        <taxon>Lysobacteraceae</taxon>
        <taxon>Xanthomonas</taxon>
    </lineage>
</organism>